<name>A0A7E5X4D8_TRINI</name>
<dbReference type="Proteomes" id="UP000322000">
    <property type="component" value="Chromosome 3"/>
</dbReference>
<protein>
    <submittedName>
        <fullName evidence="3">Uncharacterized protein LOC113509032</fullName>
    </submittedName>
</protein>
<keyword evidence="2" id="KW-1185">Reference proteome</keyword>
<evidence type="ECO:0000313" key="2">
    <source>
        <dbReference type="Proteomes" id="UP000322000"/>
    </source>
</evidence>
<reference evidence="3" key="1">
    <citation type="submission" date="2025-08" db="UniProtKB">
        <authorList>
            <consortium name="RefSeq"/>
        </authorList>
    </citation>
    <scope>IDENTIFICATION</scope>
</reference>
<feature type="region of interest" description="Disordered" evidence="1">
    <location>
        <begin position="1"/>
        <end position="45"/>
    </location>
</feature>
<proteinExistence type="predicted"/>
<dbReference type="RefSeq" id="XP_026748083.1">
    <property type="nucleotide sequence ID" value="XM_026892282.1"/>
</dbReference>
<dbReference type="KEGG" id="tnl:113509032"/>
<feature type="region of interest" description="Disordered" evidence="1">
    <location>
        <begin position="105"/>
        <end position="158"/>
    </location>
</feature>
<organism evidence="2 3">
    <name type="scientific">Trichoplusia ni</name>
    <name type="common">Cabbage looper</name>
    <dbReference type="NCBI Taxonomy" id="7111"/>
    <lineage>
        <taxon>Eukaryota</taxon>
        <taxon>Metazoa</taxon>
        <taxon>Ecdysozoa</taxon>
        <taxon>Arthropoda</taxon>
        <taxon>Hexapoda</taxon>
        <taxon>Insecta</taxon>
        <taxon>Pterygota</taxon>
        <taxon>Neoptera</taxon>
        <taxon>Endopterygota</taxon>
        <taxon>Lepidoptera</taxon>
        <taxon>Glossata</taxon>
        <taxon>Ditrysia</taxon>
        <taxon>Noctuoidea</taxon>
        <taxon>Noctuidae</taxon>
        <taxon>Plusiinae</taxon>
        <taxon>Trichoplusia</taxon>
    </lineage>
</organism>
<gene>
    <name evidence="3" type="primary">LOC113509032</name>
</gene>
<sequence length="600" mass="68893">MQIMDKPKTQLVKSKSSNSAITTKSEPRKHNKKSRSNGGFLPEYQPLSLKKRGVYVEKKPTKISINEQPDLSPEVINKKPSSPRPIPRPGRKRFLASVLTILSQSTTGTQYPDHDDPEPVKKIDKTKNKLKKKKEEEAIQEDSIITASSSKKKQKYRSKVLNDHNNDFEQLVILKSTKEITHTPSNYSNKSNNLKEPENIKWADILPPLVKNGNPDHINLPEDNRNSQDKKDGRGGLVEKDPSTMVAEVPKKEEKKLYNFFVDLLETTFSVYNVKTEFNPHPVSSVNSSKVALEIDESVAKKLNIQKIRDHSECSDDKCCPNPSKHVYCIKPDDNEVWDSKPGQQSTKKPSSKRSRPVSPTKSLKKKRRLHSESFDQKKTKPIPITTSLTIPNKKTLLRKDRKKTFINMLKDQLKMEECVFEEPQNFFQALKVIARNKRRCQKSIHFNETMKKSSEGDVHVCQFKRRRLLSASTNKSSKKSYRPESEFMRPMRSFNNSDITSSTRKRTIAITETEHELDPSQHSLEVYGFDYELNTHKRFKHDSVFGYNSSVSTYHTNRDYFANESLTKYSDSGASSLMQSPSHISEKHGLRSLSRLLEK</sequence>
<feature type="region of interest" description="Disordered" evidence="1">
    <location>
        <begin position="212"/>
        <end position="242"/>
    </location>
</feature>
<evidence type="ECO:0000313" key="3">
    <source>
        <dbReference type="RefSeq" id="XP_026748083.1"/>
    </source>
</evidence>
<feature type="region of interest" description="Disordered" evidence="1">
    <location>
        <begin position="60"/>
        <end position="91"/>
    </location>
</feature>
<dbReference type="OrthoDB" id="7491828at2759"/>
<feature type="compositionally biased region" description="Basic and acidic residues" evidence="1">
    <location>
        <begin position="219"/>
        <end position="242"/>
    </location>
</feature>
<feature type="region of interest" description="Disordered" evidence="1">
    <location>
        <begin position="337"/>
        <end position="385"/>
    </location>
</feature>
<dbReference type="InParanoid" id="A0A7E5X4D8"/>
<feature type="compositionally biased region" description="Polar residues" evidence="1">
    <location>
        <begin position="11"/>
        <end position="24"/>
    </location>
</feature>
<accession>A0A7E5X4D8</accession>
<feature type="compositionally biased region" description="Basic and acidic residues" evidence="1">
    <location>
        <begin position="112"/>
        <end position="137"/>
    </location>
</feature>
<evidence type="ECO:0000256" key="1">
    <source>
        <dbReference type="SAM" id="MobiDB-lite"/>
    </source>
</evidence>
<dbReference type="AlphaFoldDB" id="A0A7E5X4D8"/>
<dbReference type="GeneID" id="113509032"/>